<dbReference type="Proteomes" id="UP000193920">
    <property type="component" value="Unassembled WGS sequence"/>
</dbReference>
<evidence type="ECO:0000313" key="3">
    <source>
        <dbReference type="Proteomes" id="UP000193920"/>
    </source>
</evidence>
<accession>A0A1Y2F9S0</accession>
<sequence length="282" mass="33647">MGKRTYNNGSYVLKSQPLEPFYVEKESDYHPNLRHFPDYRRLQYDTFRTNFIPDIFQPNPVKSTYQEDYNIQKNEEEQFKDFKTINCAKCVKPQNNRDFDVLLHKNKGIKRNNYVTESKNEDDDSHSYPENLSGKDIPEDENNKTIKLRSSKSISVPLKQPVPNLTIYDTTYNRMAKVNDLPELEQKMRESKEKREKNKTQYSKNNDFMKIVNRKQNQNINSYDYSHFQNVMRVRFSNPILISPLQIVFTHYSIIQKVILEPPIVFFMITVNFQFQNLISIK</sequence>
<dbReference type="OrthoDB" id="10396485at2759"/>
<comment type="caution">
    <text evidence="2">The sequence shown here is derived from an EMBL/GenBank/DDBJ whole genome shotgun (WGS) entry which is preliminary data.</text>
</comment>
<evidence type="ECO:0000256" key="1">
    <source>
        <dbReference type="SAM" id="MobiDB-lite"/>
    </source>
</evidence>
<keyword evidence="3" id="KW-1185">Reference proteome</keyword>
<protein>
    <submittedName>
        <fullName evidence="2">Uncharacterized protein</fullName>
    </submittedName>
</protein>
<proteinExistence type="predicted"/>
<gene>
    <name evidence="2" type="ORF">LY90DRAFT_29581</name>
</gene>
<evidence type="ECO:0000313" key="2">
    <source>
        <dbReference type="EMBL" id="ORY80623.1"/>
    </source>
</evidence>
<dbReference type="AlphaFoldDB" id="A0A1Y2F9S0"/>
<organism evidence="2 3">
    <name type="scientific">Neocallimastix californiae</name>
    <dbReference type="NCBI Taxonomy" id="1754190"/>
    <lineage>
        <taxon>Eukaryota</taxon>
        <taxon>Fungi</taxon>
        <taxon>Fungi incertae sedis</taxon>
        <taxon>Chytridiomycota</taxon>
        <taxon>Chytridiomycota incertae sedis</taxon>
        <taxon>Neocallimastigomycetes</taxon>
        <taxon>Neocallimastigales</taxon>
        <taxon>Neocallimastigaceae</taxon>
        <taxon>Neocallimastix</taxon>
    </lineage>
</organism>
<name>A0A1Y2F9S0_9FUNG</name>
<feature type="region of interest" description="Disordered" evidence="1">
    <location>
        <begin position="113"/>
        <end position="143"/>
    </location>
</feature>
<reference evidence="2 3" key="1">
    <citation type="submission" date="2016-08" db="EMBL/GenBank/DDBJ databases">
        <title>A Parts List for Fungal Cellulosomes Revealed by Comparative Genomics.</title>
        <authorList>
            <consortium name="DOE Joint Genome Institute"/>
            <person name="Haitjema C.H."/>
            <person name="Gilmore S.P."/>
            <person name="Henske J.K."/>
            <person name="Solomon K.V."/>
            <person name="De Groot R."/>
            <person name="Kuo A."/>
            <person name="Mondo S.J."/>
            <person name="Salamov A.A."/>
            <person name="Labutti K."/>
            <person name="Zhao Z."/>
            <person name="Chiniquy J."/>
            <person name="Barry K."/>
            <person name="Brewer H.M."/>
            <person name="Purvine S.O."/>
            <person name="Wright A.T."/>
            <person name="Boxma B."/>
            <person name="Van Alen T."/>
            <person name="Hackstein J.H."/>
            <person name="Baker S.E."/>
            <person name="Grigoriev I.V."/>
            <person name="O'Malley M.A."/>
        </authorList>
    </citation>
    <scope>NUCLEOTIDE SEQUENCE [LARGE SCALE GENOMIC DNA]</scope>
    <source>
        <strain evidence="2 3">G1</strain>
    </source>
</reference>
<dbReference type="EMBL" id="MCOG01000012">
    <property type="protein sequence ID" value="ORY80623.1"/>
    <property type="molecule type" value="Genomic_DNA"/>
</dbReference>